<name>A0AAW0AHZ5_9AGAR</name>
<proteinExistence type="predicted"/>
<comment type="caution">
    <text evidence="1">The sequence shown here is derived from an EMBL/GenBank/DDBJ whole genome shotgun (WGS) entry which is preliminary data.</text>
</comment>
<organism evidence="1 2">
    <name type="scientific">Favolaschia claudopus</name>
    <dbReference type="NCBI Taxonomy" id="2862362"/>
    <lineage>
        <taxon>Eukaryota</taxon>
        <taxon>Fungi</taxon>
        <taxon>Dikarya</taxon>
        <taxon>Basidiomycota</taxon>
        <taxon>Agaricomycotina</taxon>
        <taxon>Agaricomycetes</taxon>
        <taxon>Agaricomycetidae</taxon>
        <taxon>Agaricales</taxon>
        <taxon>Marasmiineae</taxon>
        <taxon>Mycenaceae</taxon>
        <taxon>Favolaschia</taxon>
    </lineage>
</organism>
<sequence>MPVHNTLLVYPSFGFIRISDFFPGPVSTLIFAPACPAINAAGAIQASSQFYMLISSGSPHTTDPMIPIHLPSLGFIPMLDLTYPLDPSASLINAPA</sequence>
<protein>
    <submittedName>
        <fullName evidence="1">Uncharacterized protein</fullName>
    </submittedName>
</protein>
<evidence type="ECO:0000313" key="2">
    <source>
        <dbReference type="Proteomes" id="UP001362999"/>
    </source>
</evidence>
<dbReference type="AlphaFoldDB" id="A0AAW0AHZ5"/>
<gene>
    <name evidence="1" type="ORF">R3P38DRAFT_3209230</name>
</gene>
<dbReference type="Proteomes" id="UP001362999">
    <property type="component" value="Unassembled WGS sequence"/>
</dbReference>
<reference evidence="1 2" key="1">
    <citation type="journal article" date="2024" name="J Genomics">
        <title>Draft genome sequencing and assembly of Favolaschia claudopus CIRM-BRFM 2984 isolated from oak limbs.</title>
        <authorList>
            <person name="Navarro D."/>
            <person name="Drula E."/>
            <person name="Chaduli D."/>
            <person name="Cazenave R."/>
            <person name="Ahrendt S."/>
            <person name="Wang J."/>
            <person name="Lipzen A."/>
            <person name="Daum C."/>
            <person name="Barry K."/>
            <person name="Grigoriev I.V."/>
            <person name="Favel A."/>
            <person name="Rosso M.N."/>
            <person name="Martin F."/>
        </authorList>
    </citation>
    <scope>NUCLEOTIDE SEQUENCE [LARGE SCALE GENOMIC DNA]</scope>
    <source>
        <strain evidence="1 2">CIRM-BRFM 2984</strain>
    </source>
</reference>
<evidence type="ECO:0000313" key="1">
    <source>
        <dbReference type="EMBL" id="KAK7012640.1"/>
    </source>
</evidence>
<keyword evidence="2" id="KW-1185">Reference proteome</keyword>
<dbReference type="EMBL" id="JAWWNJ010000064">
    <property type="protein sequence ID" value="KAK7012640.1"/>
    <property type="molecule type" value="Genomic_DNA"/>
</dbReference>
<accession>A0AAW0AHZ5</accession>